<evidence type="ECO:0000313" key="1">
    <source>
        <dbReference type="EMBL" id="NNT73243.1"/>
    </source>
</evidence>
<dbReference type="Proteomes" id="UP000536509">
    <property type="component" value="Unassembled WGS sequence"/>
</dbReference>
<gene>
    <name evidence="1" type="ORF">HKT18_13545</name>
</gene>
<proteinExistence type="predicted"/>
<reference evidence="1 2" key="1">
    <citation type="submission" date="2020-05" db="EMBL/GenBank/DDBJ databases">
        <title>Draft genome of Flavobacterium sp. IMCC34852.</title>
        <authorList>
            <person name="Song J."/>
            <person name="Cho J.-C."/>
        </authorList>
    </citation>
    <scope>NUCLEOTIDE SEQUENCE [LARGE SCALE GENOMIC DNA]</scope>
    <source>
        <strain evidence="1 2">IMCC34852</strain>
    </source>
</reference>
<dbReference type="EMBL" id="JABEVX010000013">
    <property type="protein sequence ID" value="NNT73243.1"/>
    <property type="molecule type" value="Genomic_DNA"/>
</dbReference>
<dbReference type="AlphaFoldDB" id="A0A7Y3RB89"/>
<keyword evidence="2" id="KW-1185">Reference proteome</keyword>
<name>A0A7Y3RB89_9FLAO</name>
<sequence>MRTFFILIFILGFGNTYSQKTKTENDSIVWTKLSCENGKKAAKIDFKNGIYNCFSYGLIFETNPSLSKFIDEYREKKYGIITRNAGCVITDYSKCYSKTMRKLVLKKFGSDIFERSRVEAEKLYSEKD</sequence>
<organism evidence="1 2">
    <name type="scientific">Flavobacterium rivulicola</name>
    <dbReference type="NCBI Taxonomy" id="2732161"/>
    <lineage>
        <taxon>Bacteria</taxon>
        <taxon>Pseudomonadati</taxon>
        <taxon>Bacteroidota</taxon>
        <taxon>Flavobacteriia</taxon>
        <taxon>Flavobacteriales</taxon>
        <taxon>Flavobacteriaceae</taxon>
        <taxon>Flavobacterium</taxon>
    </lineage>
</organism>
<accession>A0A7Y3RB89</accession>
<protein>
    <submittedName>
        <fullName evidence="1">Uncharacterized protein</fullName>
    </submittedName>
</protein>
<comment type="caution">
    <text evidence="1">The sequence shown here is derived from an EMBL/GenBank/DDBJ whole genome shotgun (WGS) entry which is preliminary data.</text>
</comment>
<evidence type="ECO:0000313" key="2">
    <source>
        <dbReference type="Proteomes" id="UP000536509"/>
    </source>
</evidence>
<dbReference type="RefSeq" id="WP_171223403.1">
    <property type="nucleotide sequence ID" value="NZ_CP121446.1"/>
</dbReference>